<evidence type="ECO:0000256" key="2">
    <source>
        <dbReference type="SAM" id="Phobius"/>
    </source>
</evidence>
<dbReference type="Proteomes" id="UP000266906">
    <property type="component" value="Unassembled WGS sequence"/>
</dbReference>
<sequence length="330" mass="33547">MNLRALTRGDAAVAGAAVLLLISSFLPYRSLDCGSFCRGSSASANAWESGFFPVLPSVFLLGIIGAVLILLFRFQKATLGNKEIIGLRLDQWGTAAVVIALWGALWSLGGNTDTGVSTISFGIGAGAWLGLVSLLAMAAAVIAGPLVPALQAPLAGPAGPGAGAPQQFPPYGAQQQPGAPGAYGYPGGQQQPPFPGQQQQQPEQQGAAAPFGQQAPQQAQGGYGYPQPVQQQQAAPAPAAAQAAPAPTAVQPAIQDQVPAQAAAPFAPFWFAVPAVRQLGNKDNPAAPPVGELVPGTWYLAVDQRGTALVAQLPDGTHGVLSDTNGIQRG</sequence>
<feature type="transmembrane region" description="Helical" evidence="2">
    <location>
        <begin position="12"/>
        <end position="31"/>
    </location>
</feature>
<proteinExistence type="predicted"/>
<gene>
    <name evidence="3" type="ORF">EDD38_3376</name>
</gene>
<evidence type="ECO:0000313" key="3">
    <source>
        <dbReference type="EMBL" id="RPE35030.1"/>
    </source>
</evidence>
<comment type="caution">
    <text evidence="3">The sequence shown here is derived from an EMBL/GenBank/DDBJ whole genome shotgun (WGS) entry which is preliminary data.</text>
</comment>
<dbReference type="AlphaFoldDB" id="A0A3N4S8M2"/>
<feature type="transmembrane region" description="Helical" evidence="2">
    <location>
        <begin position="121"/>
        <end position="143"/>
    </location>
</feature>
<protein>
    <submittedName>
        <fullName evidence="3">Uncharacterized protein</fullName>
    </submittedName>
</protein>
<keyword evidence="2" id="KW-0812">Transmembrane</keyword>
<reference evidence="3 4" key="1">
    <citation type="submission" date="2018-11" db="EMBL/GenBank/DDBJ databases">
        <title>Sequencing the genomes of 1000 actinobacteria strains.</title>
        <authorList>
            <person name="Klenk H.-P."/>
        </authorList>
    </citation>
    <scope>NUCLEOTIDE SEQUENCE [LARGE SCALE GENOMIC DNA]</scope>
    <source>
        <strain evidence="3 4">DSM 44781</strain>
    </source>
</reference>
<organism evidence="3 4">
    <name type="scientific">Kitasatospora cineracea</name>
    <dbReference type="NCBI Taxonomy" id="88074"/>
    <lineage>
        <taxon>Bacteria</taxon>
        <taxon>Bacillati</taxon>
        <taxon>Actinomycetota</taxon>
        <taxon>Actinomycetes</taxon>
        <taxon>Kitasatosporales</taxon>
        <taxon>Streptomycetaceae</taxon>
        <taxon>Kitasatospora</taxon>
    </lineage>
</organism>
<feature type="transmembrane region" description="Helical" evidence="2">
    <location>
        <begin position="51"/>
        <end position="72"/>
    </location>
</feature>
<name>A0A3N4S8M2_9ACTN</name>
<feature type="region of interest" description="Disordered" evidence="1">
    <location>
        <begin position="158"/>
        <end position="243"/>
    </location>
</feature>
<keyword evidence="2" id="KW-0472">Membrane</keyword>
<keyword evidence="4" id="KW-1185">Reference proteome</keyword>
<dbReference type="EMBL" id="RKQG01000001">
    <property type="protein sequence ID" value="RPE35030.1"/>
    <property type="molecule type" value="Genomic_DNA"/>
</dbReference>
<feature type="transmembrane region" description="Helical" evidence="2">
    <location>
        <begin position="92"/>
        <end position="109"/>
    </location>
</feature>
<keyword evidence="2" id="KW-1133">Transmembrane helix</keyword>
<evidence type="ECO:0000313" key="4">
    <source>
        <dbReference type="Proteomes" id="UP000266906"/>
    </source>
</evidence>
<evidence type="ECO:0000256" key="1">
    <source>
        <dbReference type="SAM" id="MobiDB-lite"/>
    </source>
</evidence>
<accession>A0A3N4S8M2</accession>